<dbReference type="GeneID" id="54469636"/>
<keyword evidence="3" id="KW-1185">Reference proteome</keyword>
<name>A0A6A6YJ31_9PEZI</name>
<organism evidence="2">
    <name type="scientific">Mytilinidion resinicola</name>
    <dbReference type="NCBI Taxonomy" id="574789"/>
    <lineage>
        <taxon>Eukaryota</taxon>
        <taxon>Fungi</taxon>
        <taxon>Dikarya</taxon>
        <taxon>Ascomycota</taxon>
        <taxon>Pezizomycotina</taxon>
        <taxon>Dothideomycetes</taxon>
        <taxon>Pleosporomycetidae</taxon>
        <taxon>Mytilinidiales</taxon>
        <taxon>Mytilinidiaceae</taxon>
        <taxon>Mytilinidion</taxon>
    </lineage>
</organism>
<protein>
    <submittedName>
        <fullName evidence="2 4">Uncharacterized protein</fullName>
    </submittedName>
</protein>
<gene>
    <name evidence="2 4" type="ORF">BDZ99DRAFT_58143</name>
</gene>
<evidence type="ECO:0000256" key="1">
    <source>
        <dbReference type="SAM" id="MobiDB-lite"/>
    </source>
</evidence>
<accession>A0A6A6YJ31</accession>
<proteinExistence type="predicted"/>
<dbReference type="Proteomes" id="UP000504636">
    <property type="component" value="Unplaced"/>
</dbReference>
<reference evidence="2 4" key="1">
    <citation type="journal article" date="2020" name="Stud. Mycol.">
        <title>101 Dothideomycetes genomes: a test case for predicting lifestyles and emergence of pathogens.</title>
        <authorList>
            <person name="Haridas S."/>
            <person name="Albert R."/>
            <person name="Binder M."/>
            <person name="Bloem J."/>
            <person name="Labutti K."/>
            <person name="Salamov A."/>
            <person name="Andreopoulos B."/>
            <person name="Baker S."/>
            <person name="Barry K."/>
            <person name="Bills G."/>
            <person name="Bluhm B."/>
            <person name="Cannon C."/>
            <person name="Castanera R."/>
            <person name="Culley D."/>
            <person name="Daum C."/>
            <person name="Ezra D."/>
            <person name="Gonzalez J."/>
            <person name="Henrissat B."/>
            <person name="Kuo A."/>
            <person name="Liang C."/>
            <person name="Lipzen A."/>
            <person name="Lutzoni F."/>
            <person name="Magnuson J."/>
            <person name="Mondo S."/>
            <person name="Nolan M."/>
            <person name="Ohm R."/>
            <person name="Pangilinan J."/>
            <person name="Park H.-J."/>
            <person name="Ramirez L."/>
            <person name="Alfaro M."/>
            <person name="Sun H."/>
            <person name="Tritt A."/>
            <person name="Yoshinaga Y."/>
            <person name="Zwiers L.-H."/>
            <person name="Turgeon B."/>
            <person name="Goodwin S."/>
            <person name="Spatafora J."/>
            <person name="Crous P."/>
            <person name="Grigoriev I."/>
        </authorList>
    </citation>
    <scope>NUCLEOTIDE SEQUENCE</scope>
    <source>
        <strain evidence="2 4">CBS 304.34</strain>
    </source>
</reference>
<dbReference type="RefSeq" id="XP_033575522.1">
    <property type="nucleotide sequence ID" value="XM_033728743.1"/>
</dbReference>
<dbReference type="EMBL" id="MU003703">
    <property type="protein sequence ID" value="KAF2808558.1"/>
    <property type="molecule type" value="Genomic_DNA"/>
</dbReference>
<sequence length="215" mass="24581">MVCCCACRVHAQDSTPPAPSVASLSQGDVPTVPDGGQSFNPPDTYITELSLQQSDRPSSSGQTWRRPPQHLYMEPRPIDHAISNTVLPHPRDYPVPRPPFDHTSHAAQQGIIRGRNEKPFSSNAYLQVPHDRFQHSPETIPRPNVHPDVDQPIKCIERGLRKLETNEEVCRRVLRQHRKTSWDPLQRFLLEPSLECDFLYHAEYLDYIDHIGNSR</sequence>
<dbReference type="AlphaFoldDB" id="A0A6A6YJ31"/>
<reference evidence="4" key="2">
    <citation type="submission" date="2020-04" db="EMBL/GenBank/DDBJ databases">
        <authorList>
            <consortium name="NCBI Genome Project"/>
        </authorList>
    </citation>
    <scope>NUCLEOTIDE SEQUENCE</scope>
    <source>
        <strain evidence="4">CBS 304.34</strain>
    </source>
</reference>
<evidence type="ECO:0000313" key="2">
    <source>
        <dbReference type="EMBL" id="KAF2808558.1"/>
    </source>
</evidence>
<reference evidence="4" key="3">
    <citation type="submission" date="2025-04" db="UniProtKB">
        <authorList>
            <consortium name="RefSeq"/>
        </authorList>
    </citation>
    <scope>IDENTIFICATION</scope>
    <source>
        <strain evidence="4">CBS 304.34</strain>
    </source>
</reference>
<feature type="region of interest" description="Disordered" evidence="1">
    <location>
        <begin position="11"/>
        <end position="44"/>
    </location>
</feature>
<evidence type="ECO:0000313" key="3">
    <source>
        <dbReference type="Proteomes" id="UP000504636"/>
    </source>
</evidence>
<evidence type="ECO:0000313" key="4">
    <source>
        <dbReference type="RefSeq" id="XP_033575522.1"/>
    </source>
</evidence>
<dbReference type="OrthoDB" id="10528977at2759"/>